<dbReference type="AlphaFoldDB" id="A0A1I2MU23"/>
<protein>
    <submittedName>
        <fullName evidence="1">Uncharacterized protein</fullName>
    </submittedName>
</protein>
<keyword evidence="2" id="KW-1185">Reference proteome</keyword>
<proteinExistence type="predicted"/>
<gene>
    <name evidence="1" type="ORF">SAMN05216574_1362</name>
</gene>
<reference evidence="2" key="1">
    <citation type="submission" date="2016-10" db="EMBL/GenBank/DDBJ databases">
        <authorList>
            <person name="Varghese N."/>
            <person name="Submissions S."/>
        </authorList>
    </citation>
    <scope>NUCLEOTIDE SEQUENCE [LARGE SCALE GENOMIC DNA]</scope>
    <source>
        <strain evidence="2">DSM 46838</strain>
    </source>
</reference>
<evidence type="ECO:0000313" key="2">
    <source>
        <dbReference type="Proteomes" id="UP000198589"/>
    </source>
</evidence>
<organism evidence="1 2">
    <name type="scientific">Blastococcus tunisiensis</name>
    <dbReference type="NCBI Taxonomy" id="1798228"/>
    <lineage>
        <taxon>Bacteria</taxon>
        <taxon>Bacillati</taxon>
        <taxon>Actinomycetota</taxon>
        <taxon>Actinomycetes</taxon>
        <taxon>Geodermatophilales</taxon>
        <taxon>Geodermatophilaceae</taxon>
        <taxon>Blastococcus</taxon>
    </lineage>
</organism>
<accession>A0A1I2MU23</accession>
<evidence type="ECO:0000313" key="1">
    <source>
        <dbReference type="EMBL" id="SFF95034.1"/>
    </source>
</evidence>
<sequence length="166" mass="17018">MPTTYAVRTNAARTLAHVVADDAALCGTKRIGKTAVADDINAKAVRAIDGVCVDCLAALPAKKERKGRVSADAATYVSDAIAAVVGDVPGARRIRRARSSGATVASVYLPEGNVQGAKAEAGPWAIVCLTHKAVLPVRTRKEAAQGLPKPEAFCTKCAAAHATATA</sequence>
<dbReference type="EMBL" id="FOND01000036">
    <property type="protein sequence ID" value="SFF95034.1"/>
    <property type="molecule type" value="Genomic_DNA"/>
</dbReference>
<name>A0A1I2MU23_9ACTN</name>
<dbReference type="Proteomes" id="UP000198589">
    <property type="component" value="Unassembled WGS sequence"/>
</dbReference>